<name>A0A9P4HI39_9PLEO</name>
<dbReference type="InterPro" id="IPR054539">
    <property type="entry name" value="Beta-prop_PDH"/>
</dbReference>
<dbReference type="OrthoDB" id="507128at2759"/>
<evidence type="ECO:0000256" key="1">
    <source>
        <dbReference type="SAM" id="SignalP"/>
    </source>
</evidence>
<gene>
    <name evidence="4" type="ORF">EK21DRAFT_107155</name>
</gene>
<dbReference type="SUPFAM" id="SSF50952">
    <property type="entry name" value="Soluble quinoprotein glucose dehydrogenase"/>
    <property type="match status" value="1"/>
</dbReference>
<reference evidence="4" key="1">
    <citation type="journal article" date="2020" name="Stud. Mycol.">
        <title>101 Dothideomycetes genomes: a test case for predicting lifestyles and emergence of pathogens.</title>
        <authorList>
            <person name="Haridas S."/>
            <person name="Albert R."/>
            <person name="Binder M."/>
            <person name="Bloem J."/>
            <person name="Labutti K."/>
            <person name="Salamov A."/>
            <person name="Andreopoulos B."/>
            <person name="Baker S."/>
            <person name="Barry K."/>
            <person name="Bills G."/>
            <person name="Bluhm B."/>
            <person name="Cannon C."/>
            <person name="Castanera R."/>
            <person name="Culley D."/>
            <person name="Daum C."/>
            <person name="Ezra D."/>
            <person name="Gonzalez J."/>
            <person name="Henrissat B."/>
            <person name="Kuo A."/>
            <person name="Liang C."/>
            <person name="Lipzen A."/>
            <person name="Lutzoni F."/>
            <person name="Magnuson J."/>
            <person name="Mondo S."/>
            <person name="Nolan M."/>
            <person name="Ohm R."/>
            <person name="Pangilinan J."/>
            <person name="Park H.-J."/>
            <person name="Ramirez L."/>
            <person name="Alfaro M."/>
            <person name="Sun H."/>
            <person name="Tritt A."/>
            <person name="Yoshinaga Y."/>
            <person name="Zwiers L.-H."/>
            <person name="Turgeon B."/>
            <person name="Goodwin S."/>
            <person name="Spatafora J."/>
            <person name="Crous P."/>
            <person name="Grigoriev I."/>
        </authorList>
    </citation>
    <scope>NUCLEOTIDE SEQUENCE</scope>
    <source>
        <strain evidence="4">CBS 110217</strain>
    </source>
</reference>
<dbReference type="InterPro" id="IPR011042">
    <property type="entry name" value="6-blade_b-propeller_TolB-like"/>
</dbReference>
<dbReference type="Proteomes" id="UP000799777">
    <property type="component" value="Unassembled WGS sequence"/>
</dbReference>
<feature type="chain" id="PRO_5040286415" evidence="1">
    <location>
        <begin position="20"/>
        <end position="413"/>
    </location>
</feature>
<accession>A0A9P4HI39</accession>
<dbReference type="AlphaFoldDB" id="A0A9P4HI39"/>
<dbReference type="SUPFAM" id="SSF49344">
    <property type="entry name" value="CBD9-like"/>
    <property type="match status" value="1"/>
</dbReference>
<feature type="domain" description="Cellobiose dehydrogenase-like cytochrome" evidence="2">
    <location>
        <begin position="25"/>
        <end position="61"/>
    </location>
</feature>
<dbReference type="InterPro" id="IPR015920">
    <property type="entry name" value="Cellobiose_DH-like_cyt"/>
</dbReference>
<evidence type="ECO:0000313" key="4">
    <source>
        <dbReference type="EMBL" id="KAF2035636.1"/>
    </source>
</evidence>
<dbReference type="Gene3D" id="2.120.10.30">
    <property type="entry name" value="TolB, C-terminal domain"/>
    <property type="match status" value="1"/>
</dbReference>
<protein>
    <submittedName>
        <fullName evidence="4">Uncharacterized protein</fullName>
    </submittedName>
</protein>
<feature type="domain" description="Pyrroloquinoline quinone-dependent pyranose dehydrogenase beta-propeller" evidence="3">
    <location>
        <begin position="190"/>
        <end position="410"/>
    </location>
</feature>
<comment type="caution">
    <text evidence="4">The sequence shown here is derived from an EMBL/GenBank/DDBJ whole genome shotgun (WGS) entry which is preliminary data.</text>
</comment>
<feature type="domain" description="Cellobiose dehydrogenase-like cytochrome" evidence="2">
    <location>
        <begin position="63"/>
        <end position="132"/>
    </location>
</feature>
<keyword evidence="5" id="KW-1185">Reference proteome</keyword>
<dbReference type="EMBL" id="ML978157">
    <property type="protein sequence ID" value="KAF2035636.1"/>
    <property type="molecule type" value="Genomic_DNA"/>
</dbReference>
<dbReference type="PANTHER" id="PTHR47797:SF5">
    <property type="entry name" value="CELLOBIOSE DEHYDROGENASE CYTOCHROME DOMAIN-CONTAINING PROTEIN"/>
    <property type="match status" value="1"/>
</dbReference>
<sequence>MRTLDVVLGVAATFSISLAQTTKRYCDPATSICYSGWTGTNDITFGIALPETTTAPFDTVLVEYSYIKGTGYNDTHWTLNVRYPTTIAQKFAYGLAAKALAQPANNRSTFNVHNSFDNYKLDLTQGQNTDFDKLVAANLIQDTPPIPSSIVSTRPTPLSTSIIPLATSQPTQTGVPSSCMGSESLAFPVKTAQGWKATKVASGLTQPRGLIFDSAGHLLCNVHEIQHDSCFSSSKTLIRQANLNHGIVLSLDGKTLFASSATSVYTWSYDAVTMTVSANSTAIVTGFDSKGHVTRTFVIPPKHPNLLLVSHGSNDDYDYGAADPKIGRSMVKVFDLTKVPAIGYNYAAGGYQMGYGLRNQVGPAFDGDGMLWGVENSSDKIHRTINNTSIDIHADNPADELNYLGDPSIKNNN</sequence>
<dbReference type="Pfam" id="PF22807">
    <property type="entry name" value="TrAA12"/>
    <property type="match status" value="1"/>
</dbReference>
<keyword evidence="1" id="KW-0732">Signal</keyword>
<evidence type="ECO:0000313" key="5">
    <source>
        <dbReference type="Proteomes" id="UP000799777"/>
    </source>
</evidence>
<organism evidence="4 5">
    <name type="scientific">Setomelanomma holmii</name>
    <dbReference type="NCBI Taxonomy" id="210430"/>
    <lineage>
        <taxon>Eukaryota</taxon>
        <taxon>Fungi</taxon>
        <taxon>Dikarya</taxon>
        <taxon>Ascomycota</taxon>
        <taxon>Pezizomycotina</taxon>
        <taxon>Dothideomycetes</taxon>
        <taxon>Pleosporomycetidae</taxon>
        <taxon>Pleosporales</taxon>
        <taxon>Pleosporineae</taxon>
        <taxon>Phaeosphaeriaceae</taxon>
        <taxon>Setomelanomma</taxon>
    </lineage>
</organism>
<proteinExistence type="predicted"/>
<dbReference type="InterPro" id="IPR011041">
    <property type="entry name" value="Quinoprot_gluc/sorb_DH_b-prop"/>
</dbReference>
<evidence type="ECO:0000259" key="3">
    <source>
        <dbReference type="Pfam" id="PF22807"/>
    </source>
</evidence>
<feature type="signal peptide" evidence="1">
    <location>
        <begin position="1"/>
        <end position="19"/>
    </location>
</feature>
<dbReference type="PANTHER" id="PTHR47797">
    <property type="entry name" value="DEHYDROGENASE, PUTATIVE (AFU_ORTHOLOGUE AFUA_8G05805)-RELATED"/>
    <property type="match status" value="1"/>
</dbReference>
<dbReference type="Pfam" id="PF16010">
    <property type="entry name" value="CDH-cyt"/>
    <property type="match status" value="2"/>
</dbReference>
<evidence type="ECO:0000259" key="2">
    <source>
        <dbReference type="Pfam" id="PF16010"/>
    </source>
</evidence>